<evidence type="ECO:0000313" key="4">
    <source>
        <dbReference type="Proteomes" id="UP000838763"/>
    </source>
</evidence>
<gene>
    <name evidence="3" type="ORF">PPNO1_LOCUS6331</name>
</gene>
<proteinExistence type="predicted"/>
<dbReference type="Pfam" id="PF00856">
    <property type="entry name" value="SET"/>
    <property type="match status" value="1"/>
</dbReference>
<dbReference type="Proteomes" id="UP000838763">
    <property type="component" value="Unassembled WGS sequence"/>
</dbReference>
<comment type="caution">
    <text evidence="3">The sequence shown here is derived from an EMBL/GenBank/DDBJ whole genome shotgun (WGS) entry which is preliminary data.</text>
</comment>
<organism evidence="3 4">
    <name type="scientific">Parascedosporium putredinis</name>
    <dbReference type="NCBI Taxonomy" id="1442378"/>
    <lineage>
        <taxon>Eukaryota</taxon>
        <taxon>Fungi</taxon>
        <taxon>Dikarya</taxon>
        <taxon>Ascomycota</taxon>
        <taxon>Pezizomycotina</taxon>
        <taxon>Sordariomycetes</taxon>
        <taxon>Hypocreomycetidae</taxon>
        <taxon>Microascales</taxon>
        <taxon>Microascaceae</taxon>
        <taxon>Parascedosporium</taxon>
    </lineage>
</organism>
<dbReference type="EMBL" id="CALLCH030000015">
    <property type="protein sequence ID" value="CAI4216682.1"/>
    <property type="molecule type" value="Genomic_DNA"/>
</dbReference>
<evidence type="ECO:0000313" key="3">
    <source>
        <dbReference type="EMBL" id="CAI4216682.1"/>
    </source>
</evidence>
<protein>
    <recommendedName>
        <fullName evidence="2">SET domain-containing protein</fullName>
    </recommendedName>
</protein>
<evidence type="ECO:0000259" key="2">
    <source>
        <dbReference type="Pfam" id="PF00856"/>
    </source>
</evidence>
<dbReference type="InterPro" id="IPR001214">
    <property type="entry name" value="SET_dom"/>
</dbReference>
<reference evidence="3" key="1">
    <citation type="submission" date="2022-11" db="EMBL/GenBank/DDBJ databases">
        <authorList>
            <person name="Scott C."/>
            <person name="Bruce N."/>
        </authorList>
    </citation>
    <scope>NUCLEOTIDE SEQUENCE</scope>
</reference>
<keyword evidence="4" id="KW-1185">Reference proteome</keyword>
<sequence>MANHSCAPNACAAPGNPGTLRALRDIAEGDEITIMYTKRNARFKCREGSGGPLARIPRAKRRRHAPVVTGADNWGMGDGDGYQATDDGRDGSSTEMRNWSHKFKTAMSQLWNSRSG</sequence>
<evidence type="ECO:0000256" key="1">
    <source>
        <dbReference type="SAM" id="MobiDB-lite"/>
    </source>
</evidence>
<feature type="domain" description="SET" evidence="2">
    <location>
        <begin position="1"/>
        <end position="36"/>
    </location>
</feature>
<dbReference type="AlphaFoldDB" id="A0A9P1H4M7"/>
<dbReference type="SUPFAM" id="SSF82199">
    <property type="entry name" value="SET domain"/>
    <property type="match status" value="1"/>
</dbReference>
<dbReference type="Gene3D" id="2.170.270.10">
    <property type="entry name" value="SET domain"/>
    <property type="match status" value="1"/>
</dbReference>
<accession>A0A9P1H4M7</accession>
<dbReference type="PANTHER" id="PTHR12197">
    <property type="entry name" value="HISTONE-LYSINE N-METHYLTRANSFERASE SMYD"/>
    <property type="match status" value="1"/>
</dbReference>
<dbReference type="InterPro" id="IPR050869">
    <property type="entry name" value="H3K4_H4K5_MeTrfase"/>
</dbReference>
<feature type="region of interest" description="Disordered" evidence="1">
    <location>
        <begin position="46"/>
        <end position="101"/>
    </location>
</feature>
<name>A0A9P1H4M7_9PEZI</name>
<dbReference type="InterPro" id="IPR046341">
    <property type="entry name" value="SET_dom_sf"/>
</dbReference>